<keyword evidence="1" id="KW-0540">Nuclease</keyword>
<dbReference type="EMBL" id="CP018788">
    <property type="protein sequence ID" value="ARQ98528.1"/>
    <property type="molecule type" value="Genomic_DNA"/>
</dbReference>
<gene>
    <name evidence="1" type="ORF">CIGN_0210</name>
</gene>
<keyword evidence="1" id="KW-0255">Endonuclease</keyword>
<keyword evidence="2" id="KW-1185">Reference proteome</keyword>
<keyword evidence="1" id="KW-0378">Hydrolase</keyword>
<reference evidence="1 2" key="1">
    <citation type="journal article" date="2017" name="Genome Biol. Evol.">
        <title>Comparative Genomic Analysis Identifies a Campylobacter Clade Deficient in Selenium Metabolism.</title>
        <authorList>
            <person name="Miller W.G."/>
            <person name="Yee E."/>
            <person name="Lopes B.S."/>
            <person name="Chapman M.H."/>
            <person name="Huynh S."/>
            <person name="Bono J.L."/>
            <person name="Parker C.T."/>
            <person name="Strachan N.J.C."/>
            <person name="Forbes K.J."/>
        </authorList>
    </citation>
    <scope>NUCLEOTIDE SEQUENCE [LARGE SCALE GENOMIC DNA]</scope>
    <source>
        <strain evidence="1 2">NCTC 13003</strain>
    </source>
</reference>
<accession>A0A381D734</accession>
<dbReference type="STRING" id="1660064.CIGN_0210"/>
<dbReference type="REBASE" id="201145">
    <property type="entry name" value="Csp13003ORF209P"/>
</dbReference>
<dbReference type="REBASE" id="422277">
    <property type="entry name" value="Cla13003VP"/>
</dbReference>
<dbReference type="OrthoDB" id="403927at2"/>
<name>A0A1X9SQN4_9BACT</name>
<evidence type="ECO:0000313" key="2">
    <source>
        <dbReference type="Proteomes" id="UP000194309"/>
    </source>
</evidence>
<dbReference type="AlphaFoldDB" id="A0A1X9SQN4"/>
<sequence length="420" mass="49430">MTREEVFEFLNSRNYDVRISGNARWIDQKCTADVILIIADCILQHTGYNTETEFTVSDIWQDQYTKDNVEAIFLKPNLDSNMANNEYNKYFSQPINLLEYSGALLDIGTNSRHNYKINNLELLEFIALRETNSLFFLTNYIRKVLQDSGIYDSFQNFLDNQTHNDFIQLKQTFIDFTITHTRINKWLECRRIFTKILNPLAFSLQKLGTRRGFPSSTPITLDELRYNRINWRDELSGKSKNITRQEYNEQQQQVDATSRYNVERAKRIVRRFNAQYHNSVSEVLQDTELVNATQIHHIFPESEFPSISDYIENLIALTPNQHISMAHPNNQTRYIDRDFQYICLLAKTKTIMNDLLGESRTETYNFDSYKTVLNTGLGTDDFDAIEYLNFASLLEKIDLFYSDFNTDSYGYLLERNRPLL</sequence>
<protein>
    <submittedName>
        <fullName evidence="1">Type II restriction endonuclease</fullName>
    </submittedName>
</protein>
<proteinExistence type="predicted"/>
<dbReference type="KEGG" id="cdev:CIGN_0210"/>
<dbReference type="Proteomes" id="UP000194309">
    <property type="component" value="Chromosome"/>
</dbReference>
<evidence type="ECO:0000313" key="1">
    <source>
        <dbReference type="EMBL" id="ARQ98528.1"/>
    </source>
</evidence>
<accession>A0A1X9SQN4</accession>
<organism evidence="1 2">
    <name type="scientific">Campylobacter devanensis</name>
    <dbReference type="NCBI Taxonomy" id="3161138"/>
    <lineage>
        <taxon>Bacteria</taxon>
        <taxon>Pseudomonadati</taxon>
        <taxon>Campylobacterota</taxon>
        <taxon>Epsilonproteobacteria</taxon>
        <taxon>Campylobacterales</taxon>
        <taxon>Campylobacteraceae</taxon>
        <taxon>Campylobacter</taxon>
    </lineage>
</organism>
<dbReference type="GO" id="GO:0004519">
    <property type="term" value="F:endonuclease activity"/>
    <property type="evidence" value="ECO:0007669"/>
    <property type="project" value="UniProtKB-KW"/>
</dbReference>